<evidence type="ECO:0000313" key="6">
    <source>
        <dbReference type="EMBL" id="WOO41039.1"/>
    </source>
</evidence>
<evidence type="ECO:0000256" key="2">
    <source>
        <dbReference type="ARBA" id="ARBA00023027"/>
    </source>
</evidence>
<keyword evidence="2" id="KW-0520">NAD</keyword>
<dbReference type="Proteomes" id="UP001304300">
    <property type="component" value="Chromosome"/>
</dbReference>
<dbReference type="CDD" id="cd12167">
    <property type="entry name" value="2-Hacid_dh_8"/>
    <property type="match status" value="1"/>
</dbReference>
<accession>A0AAQ3L7H8</accession>
<dbReference type="InterPro" id="IPR036291">
    <property type="entry name" value="NAD(P)-bd_dom_sf"/>
</dbReference>
<dbReference type="InterPro" id="IPR050223">
    <property type="entry name" value="D-isomer_2-hydroxyacid_DH"/>
</dbReference>
<evidence type="ECO:0000259" key="5">
    <source>
        <dbReference type="Pfam" id="PF02826"/>
    </source>
</evidence>
<feature type="domain" description="D-isomer specific 2-hydroxyacid dehydrogenase catalytic" evidence="4">
    <location>
        <begin position="25"/>
        <end position="327"/>
    </location>
</feature>
<evidence type="ECO:0000256" key="3">
    <source>
        <dbReference type="RuleBase" id="RU003719"/>
    </source>
</evidence>
<reference evidence="6 7" key="1">
    <citation type="submission" date="2023-10" db="EMBL/GenBank/DDBJ databases">
        <title>Rubellicoccus peritrichatus gen. nov., sp. nov., isolated from an algae of coral reef tank.</title>
        <authorList>
            <person name="Luo J."/>
        </authorList>
    </citation>
    <scope>NUCLEOTIDE SEQUENCE [LARGE SCALE GENOMIC DNA]</scope>
    <source>
        <strain evidence="6 7">CR14</strain>
    </source>
</reference>
<keyword evidence="7" id="KW-1185">Reference proteome</keyword>
<evidence type="ECO:0000313" key="7">
    <source>
        <dbReference type="Proteomes" id="UP001304300"/>
    </source>
</evidence>
<dbReference type="KEGG" id="puo:RZN69_20660"/>
<sequence>MRKIINPRRSLFMLREDIFTDVYTPETIQEIQCITNNDGCIHKEEAILDSPENYKDVEIVFSGWGAPRLTDEFLNSLPSLKAIFYAAGTVKPFITNAFWERDIILTSAFQANAIPVAEFTVATITLALKRAWYFNRLLINGIDPKIKDHVIPGSYKGTRVGIISLGAIGYLVCEKLNQMDVDVLAYDPYVSEDVFNQLGVKRVDSLESIFEQSNVVSLHAPWLKETENMITGELLQRLPQDATFINTARPAIVNEPNLLEVLKQRPDIQAILDVVDESDSIVHNPLNQMANAFITPHIAGSMGRECHRMGAMALQECYRFLAGKPQLAPISRMATSLIA</sequence>
<dbReference type="GO" id="GO:0051287">
    <property type="term" value="F:NAD binding"/>
    <property type="evidence" value="ECO:0007669"/>
    <property type="project" value="InterPro"/>
</dbReference>
<dbReference type="InterPro" id="IPR006140">
    <property type="entry name" value="D-isomer_DH_NAD-bd"/>
</dbReference>
<dbReference type="PANTHER" id="PTHR10996:SF178">
    <property type="entry name" value="2-HYDROXYACID DEHYDROGENASE YGL185C-RELATED"/>
    <property type="match status" value="1"/>
</dbReference>
<protein>
    <submittedName>
        <fullName evidence="6">Hydroxyacid dehydrogenase</fullName>
    </submittedName>
</protein>
<dbReference type="Gene3D" id="3.40.50.720">
    <property type="entry name" value="NAD(P)-binding Rossmann-like Domain"/>
    <property type="match status" value="2"/>
</dbReference>
<dbReference type="AlphaFoldDB" id="A0AAQ3L7H8"/>
<dbReference type="InterPro" id="IPR006139">
    <property type="entry name" value="D-isomer_2_OHA_DH_cat_dom"/>
</dbReference>
<comment type="similarity">
    <text evidence="3">Belongs to the D-isomer specific 2-hydroxyacid dehydrogenase family.</text>
</comment>
<gene>
    <name evidence="6" type="ORF">RZN69_20660</name>
</gene>
<dbReference type="Pfam" id="PF02826">
    <property type="entry name" value="2-Hacid_dh_C"/>
    <property type="match status" value="1"/>
</dbReference>
<feature type="domain" description="D-isomer specific 2-hydroxyacid dehydrogenase NAD-binding" evidence="5">
    <location>
        <begin position="151"/>
        <end position="299"/>
    </location>
</feature>
<dbReference type="GO" id="GO:0005829">
    <property type="term" value="C:cytosol"/>
    <property type="evidence" value="ECO:0007669"/>
    <property type="project" value="TreeGrafter"/>
</dbReference>
<dbReference type="SUPFAM" id="SSF52283">
    <property type="entry name" value="Formate/glycerate dehydrogenase catalytic domain-like"/>
    <property type="match status" value="1"/>
</dbReference>
<dbReference type="Pfam" id="PF00389">
    <property type="entry name" value="2-Hacid_dh"/>
    <property type="match status" value="1"/>
</dbReference>
<proteinExistence type="inferred from homology"/>
<dbReference type="PANTHER" id="PTHR10996">
    <property type="entry name" value="2-HYDROXYACID DEHYDROGENASE-RELATED"/>
    <property type="match status" value="1"/>
</dbReference>
<dbReference type="EMBL" id="CP136920">
    <property type="protein sequence ID" value="WOO41039.1"/>
    <property type="molecule type" value="Genomic_DNA"/>
</dbReference>
<dbReference type="GO" id="GO:0030267">
    <property type="term" value="F:glyoxylate reductase (NADPH) activity"/>
    <property type="evidence" value="ECO:0007669"/>
    <property type="project" value="TreeGrafter"/>
</dbReference>
<dbReference type="SUPFAM" id="SSF51735">
    <property type="entry name" value="NAD(P)-binding Rossmann-fold domains"/>
    <property type="match status" value="1"/>
</dbReference>
<dbReference type="RefSeq" id="WP_317833374.1">
    <property type="nucleotide sequence ID" value="NZ_CP136920.1"/>
</dbReference>
<evidence type="ECO:0000256" key="1">
    <source>
        <dbReference type="ARBA" id="ARBA00023002"/>
    </source>
</evidence>
<organism evidence="6 7">
    <name type="scientific">Rubellicoccus peritrichatus</name>
    <dbReference type="NCBI Taxonomy" id="3080537"/>
    <lineage>
        <taxon>Bacteria</taxon>
        <taxon>Pseudomonadati</taxon>
        <taxon>Verrucomicrobiota</taxon>
        <taxon>Opitutia</taxon>
        <taxon>Puniceicoccales</taxon>
        <taxon>Cerasicoccaceae</taxon>
        <taxon>Rubellicoccus</taxon>
    </lineage>
</organism>
<keyword evidence="1 3" id="KW-0560">Oxidoreductase</keyword>
<evidence type="ECO:0000259" key="4">
    <source>
        <dbReference type="Pfam" id="PF00389"/>
    </source>
</evidence>
<dbReference type="GO" id="GO:0016618">
    <property type="term" value="F:hydroxypyruvate reductase [NAD(P)H] activity"/>
    <property type="evidence" value="ECO:0007669"/>
    <property type="project" value="TreeGrafter"/>
</dbReference>
<name>A0AAQ3L7H8_9BACT</name>